<comment type="caution">
    <text evidence="5">The sequence shown here is derived from an EMBL/GenBank/DDBJ whole genome shotgun (WGS) entry which is preliminary data.</text>
</comment>
<evidence type="ECO:0000256" key="1">
    <source>
        <dbReference type="ARBA" id="ARBA00007626"/>
    </source>
</evidence>
<dbReference type="PROSITE" id="PS51375">
    <property type="entry name" value="PPR"/>
    <property type="match status" value="5"/>
</dbReference>
<dbReference type="Pfam" id="PF10551">
    <property type="entry name" value="MULE"/>
    <property type="match status" value="1"/>
</dbReference>
<proteinExistence type="inferred from homology"/>
<dbReference type="EMBL" id="JAUESC010000386">
    <property type="protein sequence ID" value="KAK0577148.1"/>
    <property type="molecule type" value="Genomic_DNA"/>
</dbReference>
<feature type="repeat" description="PPR" evidence="3">
    <location>
        <begin position="345"/>
        <end position="379"/>
    </location>
</feature>
<comment type="similarity">
    <text evidence="1">Belongs to the PPR family. P subfamily.</text>
</comment>
<feature type="repeat" description="PPR" evidence="3">
    <location>
        <begin position="415"/>
        <end position="449"/>
    </location>
</feature>
<feature type="domain" description="MULE transposase" evidence="4">
    <location>
        <begin position="2"/>
        <end position="68"/>
    </location>
</feature>
<dbReference type="Pfam" id="PF01535">
    <property type="entry name" value="PPR"/>
    <property type="match status" value="2"/>
</dbReference>
<feature type="repeat" description="PPR" evidence="3">
    <location>
        <begin position="380"/>
        <end position="414"/>
    </location>
</feature>
<name>A0AA39RMV3_ACESA</name>
<accession>A0AA39RMV3</accession>
<reference evidence="5" key="2">
    <citation type="submission" date="2023-06" db="EMBL/GenBank/DDBJ databases">
        <authorList>
            <person name="Swenson N.G."/>
            <person name="Wegrzyn J.L."/>
            <person name="Mcevoy S.L."/>
        </authorList>
    </citation>
    <scope>NUCLEOTIDE SEQUENCE</scope>
    <source>
        <strain evidence="5">NS2018</strain>
        <tissue evidence="5">Leaf</tissue>
    </source>
</reference>
<dbReference type="InterPro" id="IPR011990">
    <property type="entry name" value="TPR-like_helical_dom_sf"/>
</dbReference>
<protein>
    <recommendedName>
        <fullName evidence="4">MULE transposase domain-containing protein</fullName>
    </recommendedName>
</protein>
<evidence type="ECO:0000256" key="3">
    <source>
        <dbReference type="PROSITE-ProRule" id="PRU00708"/>
    </source>
</evidence>
<sequence length="510" mass="58170">MIYPLAFGFANFECTKSWTWFLKKLRKGIQNPDCVTLVSDRHNGIFNAIEAIFPNAAHGICVYHLAQNLKRFCKQRDDVMWLYYCAAYAYRIEDFDHFMGEVKETCPKGLVASFNADGDGVGDGDEDNDGLLLILPLSISEQSFCDGDEGNDDLHGNNDLLHLLPLTLGFLVVVVTVRIRTEHSFCGILEVSLVEYGIDDPIFVQKLCGTLFSVYADNGMFEDAIGVFDYMEKSRFKIHDKSCMVLLLALKRCDKMDMCFSFFRRMVGANVDITVHSMMTVIDGLCKGGEVERAKDLMGKWNGERGVTPNNVTYNALIDAYCKKGNLEEAKQLFEGMEKKGVRPNTFTYNILINGNCKKENFEEAKRLLEKMEKYRVRPDTVIYNVLIDMYCKKRKTEESRKLIGHMEAKGVRHDIFTYNALIDGNCKKGNFEKAKWLLVEMEKHGVRPNTITYNILIDMYCKKGKTEEAHKLIGHMEANGVRPDIVTYNALIDGNCKKRNFEEATSGYW</sequence>
<dbReference type="Gene3D" id="1.25.40.10">
    <property type="entry name" value="Tetratricopeptide repeat domain"/>
    <property type="match status" value="4"/>
</dbReference>
<evidence type="ECO:0000313" key="6">
    <source>
        <dbReference type="Proteomes" id="UP001168877"/>
    </source>
</evidence>
<dbReference type="PANTHER" id="PTHR47941">
    <property type="entry name" value="PENTATRICOPEPTIDE REPEAT-CONTAINING PROTEIN 3, MITOCHONDRIAL"/>
    <property type="match status" value="1"/>
</dbReference>
<evidence type="ECO:0000256" key="2">
    <source>
        <dbReference type="ARBA" id="ARBA00022737"/>
    </source>
</evidence>
<keyword evidence="6" id="KW-1185">Reference proteome</keyword>
<keyword evidence="2" id="KW-0677">Repeat</keyword>
<dbReference type="FunFam" id="1.25.40.10:FF:000294">
    <property type="entry name" value="Pentatricopeptide repeat-containing protein At1g09900"/>
    <property type="match status" value="1"/>
</dbReference>
<reference evidence="5" key="1">
    <citation type="journal article" date="2022" name="Plant J.">
        <title>Strategies of tolerance reflected in two North American maple genomes.</title>
        <authorList>
            <person name="McEvoy S.L."/>
            <person name="Sezen U.U."/>
            <person name="Trouern-Trend A."/>
            <person name="McMahon S.M."/>
            <person name="Schaberg P.G."/>
            <person name="Yang J."/>
            <person name="Wegrzyn J.L."/>
            <person name="Swenson N.G."/>
        </authorList>
    </citation>
    <scope>NUCLEOTIDE SEQUENCE</scope>
    <source>
        <strain evidence="5">NS2018</strain>
    </source>
</reference>
<evidence type="ECO:0000259" key="4">
    <source>
        <dbReference type="Pfam" id="PF10551"/>
    </source>
</evidence>
<dbReference type="AlphaFoldDB" id="A0AA39RMV3"/>
<dbReference type="SUPFAM" id="SSF81901">
    <property type="entry name" value="HCP-like"/>
    <property type="match status" value="1"/>
</dbReference>
<dbReference type="InterPro" id="IPR018289">
    <property type="entry name" value="MULE_transposase_dom"/>
</dbReference>
<gene>
    <name evidence="5" type="ORF">LWI29_028620</name>
</gene>
<organism evidence="5 6">
    <name type="scientific">Acer saccharum</name>
    <name type="common">Sugar maple</name>
    <dbReference type="NCBI Taxonomy" id="4024"/>
    <lineage>
        <taxon>Eukaryota</taxon>
        <taxon>Viridiplantae</taxon>
        <taxon>Streptophyta</taxon>
        <taxon>Embryophyta</taxon>
        <taxon>Tracheophyta</taxon>
        <taxon>Spermatophyta</taxon>
        <taxon>Magnoliopsida</taxon>
        <taxon>eudicotyledons</taxon>
        <taxon>Gunneridae</taxon>
        <taxon>Pentapetalae</taxon>
        <taxon>rosids</taxon>
        <taxon>malvids</taxon>
        <taxon>Sapindales</taxon>
        <taxon>Sapindaceae</taxon>
        <taxon>Hippocastanoideae</taxon>
        <taxon>Acereae</taxon>
        <taxon>Acer</taxon>
    </lineage>
</organism>
<dbReference type="Pfam" id="PF13041">
    <property type="entry name" value="PPR_2"/>
    <property type="match status" value="3"/>
</dbReference>
<feature type="repeat" description="PPR" evidence="3">
    <location>
        <begin position="310"/>
        <end position="344"/>
    </location>
</feature>
<dbReference type="NCBIfam" id="TIGR00756">
    <property type="entry name" value="PPR"/>
    <property type="match status" value="6"/>
</dbReference>
<dbReference type="InterPro" id="IPR002885">
    <property type="entry name" value="PPR_rpt"/>
</dbReference>
<dbReference type="Proteomes" id="UP001168877">
    <property type="component" value="Unassembled WGS sequence"/>
</dbReference>
<evidence type="ECO:0000313" key="5">
    <source>
        <dbReference type="EMBL" id="KAK0577148.1"/>
    </source>
</evidence>
<feature type="repeat" description="PPR" evidence="3">
    <location>
        <begin position="450"/>
        <end position="484"/>
    </location>
</feature>